<dbReference type="Gene3D" id="3.30.9.10">
    <property type="entry name" value="D-Amino Acid Oxidase, subunit A, domain 2"/>
    <property type="match status" value="1"/>
</dbReference>
<keyword evidence="3" id="KW-0560">Oxidoreductase</keyword>
<dbReference type="InterPro" id="IPR036188">
    <property type="entry name" value="FAD/NAD-bd_sf"/>
</dbReference>
<accession>A0AAD6D692</accession>
<dbReference type="Gene3D" id="3.50.50.60">
    <property type="entry name" value="FAD/NAD(P)-binding domain"/>
    <property type="match status" value="1"/>
</dbReference>
<evidence type="ECO:0000256" key="1">
    <source>
        <dbReference type="ARBA" id="ARBA00022630"/>
    </source>
</evidence>
<evidence type="ECO:0000256" key="2">
    <source>
        <dbReference type="ARBA" id="ARBA00022827"/>
    </source>
</evidence>
<proteinExistence type="predicted"/>
<dbReference type="PANTHER" id="PTHR46865">
    <property type="entry name" value="OXIDOREDUCTASE-RELATED"/>
    <property type="match status" value="1"/>
</dbReference>
<keyword evidence="6" id="KW-1185">Reference proteome</keyword>
<dbReference type="InterPro" id="IPR051704">
    <property type="entry name" value="FAD_aromatic-hydroxylase"/>
</dbReference>
<name>A0AAD6D692_9EURO</name>
<evidence type="ECO:0000313" key="6">
    <source>
        <dbReference type="Proteomes" id="UP001220324"/>
    </source>
</evidence>
<dbReference type="PRINTS" id="PR00420">
    <property type="entry name" value="RNGMNOXGNASE"/>
</dbReference>
<gene>
    <name evidence="5" type="ORF">N7494_000459</name>
</gene>
<dbReference type="Pfam" id="PF01494">
    <property type="entry name" value="FAD_binding_3"/>
    <property type="match status" value="1"/>
</dbReference>
<dbReference type="InterPro" id="IPR002938">
    <property type="entry name" value="FAD-bd"/>
</dbReference>
<evidence type="ECO:0000313" key="5">
    <source>
        <dbReference type="EMBL" id="KAJ5556544.1"/>
    </source>
</evidence>
<evidence type="ECO:0000259" key="4">
    <source>
        <dbReference type="Pfam" id="PF01494"/>
    </source>
</evidence>
<protein>
    <submittedName>
        <fullName evidence="5">FAD/NAD(P)-binding domain-containing protein</fullName>
    </submittedName>
</protein>
<dbReference type="EMBL" id="JAQIZZ010000001">
    <property type="protein sequence ID" value="KAJ5556544.1"/>
    <property type="molecule type" value="Genomic_DNA"/>
</dbReference>
<dbReference type="GO" id="GO:0016491">
    <property type="term" value="F:oxidoreductase activity"/>
    <property type="evidence" value="ECO:0007669"/>
    <property type="project" value="UniProtKB-KW"/>
</dbReference>
<comment type="caution">
    <text evidence="5">The sequence shown here is derived from an EMBL/GenBank/DDBJ whole genome shotgun (WGS) entry which is preliminary data.</text>
</comment>
<dbReference type="PANTHER" id="PTHR46865:SF2">
    <property type="entry name" value="MONOOXYGENASE"/>
    <property type="match status" value="1"/>
</dbReference>
<reference evidence="5 6" key="1">
    <citation type="journal article" date="2023" name="IMA Fungus">
        <title>Comparative genomic study of the Penicillium genus elucidates a diverse pangenome and 15 lateral gene transfer events.</title>
        <authorList>
            <person name="Petersen C."/>
            <person name="Sorensen T."/>
            <person name="Nielsen M.R."/>
            <person name="Sondergaard T.E."/>
            <person name="Sorensen J.L."/>
            <person name="Fitzpatrick D.A."/>
            <person name="Frisvad J.C."/>
            <person name="Nielsen K.L."/>
        </authorList>
    </citation>
    <scope>NUCLEOTIDE SEQUENCE [LARGE SCALE GENOMIC DNA]</scope>
    <source>
        <strain evidence="5 6">IBT 35679</strain>
    </source>
</reference>
<dbReference type="Proteomes" id="UP001220324">
    <property type="component" value="Unassembled WGS sequence"/>
</dbReference>
<evidence type="ECO:0000256" key="3">
    <source>
        <dbReference type="ARBA" id="ARBA00023002"/>
    </source>
</evidence>
<feature type="domain" description="FAD-binding" evidence="4">
    <location>
        <begin position="4"/>
        <end position="330"/>
    </location>
</feature>
<sequence>MAKLDILISGAGIAGPVLAYWLKRGVDCSITIVERSPVLRVSGKNIDIRGSAVDVIRQMNLEEKVKSKRTNEIGLAFVDGAGCEKAKYPKGEDSAQQSFTSQYEILRGDLVRILFDASKESAQYIFDESIMSVEQTNDYKAQVVFTGGHPKTSYDLVVLADGLSSQGRKRIFGKGENGEDYIRPLGQYCAYFTIPKNARDDNWARWYNATRGRVVFLRPSNDDTTRAYLAVTRSDVFKFNEVFESTDIDKKRLLKDEFVGAGWQTERVLSEMENASDFHCHMVAQVKMLNFVKGNVALVGDSGYCPSPISGMGSSLAIMGAYVLAGEISETPFDIPQALKRYQTAMKPLVHQSQKLPPGAPQIANPQTQMGISVLYGCLAIASSNWIAKLASVFPRFTSVNQRAPAYPRLQQ</sequence>
<organism evidence="5 6">
    <name type="scientific">Penicillium frequentans</name>
    <dbReference type="NCBI Taxonomy" id="3151616"/>
    <lineage>
        <taxon>Eukaryota</taxon>
        <taxon>Fungi</taxon>
        <taxon>Dikarya</taxon>
        <taxon>Ascomycota</taxon>
        <taxon>Pezizomycotina</taxon>
        <taxon>Eurotiomycetes</taxon>
        <taxon>Eurotiomycetidae</taxon>
        <taxon>Eurotiales</taxon>
        <taxon>Aspergillaceae</taxon>
        <taxon>Penicillium</taxon>
    </lineage>
</organism>
<dbReference type="AlphaFoldDB" id="A0AAD6D692"/>
<keyword evidence="1" id="KW-0285">Flavoprotein</keyword>
<dbReference type="SUPFAM" id="SSF51905">
    <property type="entry name" value="FAD/NAD(P)-binding domain"/>
    <property type="match status" value="1"/>
</dbReference>
<keyword evidence="2" id="KW-0274">FAD</keyword>
<dbReference type="GO" id="GO:0071949">
    <property type="term" value="F:FAD binding"/>
    <property type="evidence" value="ECO:0007669"/>
    <property type="project" value="InterPro"/>
</dbReference>